<keyword evidence="1" id="KW-0812">Transmembrane</keyword>
<dbReference type="Proteomes" id="UP000605427">
    <property type="component" value="Unassembled WGS sequence"/>
</dbReference>
<proteinExistence type="predicted"/>
<evidence type="ECO:0008006" key="4">
    <source>
        <dbReference type="Google" id="ProtNLM"/>
    </source>
</evidence>
<accession>A0ABQ2A3K8</accession>
<reference evidence="3" key="1">
    <citation type="journal article" date="2019" name="Int. J. Syst. Evol. Microbiol.">
        <title>The Global Catalogue of Microorganisms (GCM) 10K type strain sequencing project: providing services to taxonomists for standard genome sequencing and annotation.</title>
        <authorList>
            <consortium name="The Broad Institute Genomics Platform"/>
            <consortium name="The Broad Institute Genome Sequencing Center for Infectious Disease"/>
            <person name="Wu L."/>
            <person name="Ma J."/>
        </authorList>
    </citation>
    <scope>NUCLEOTIDE SEQUENCE [LARGE SCALE GENOMIC DNA]</scope>
    <source>
        <strain evidence="3">CCM 8702</strain>
    </source>
</reference>
<keyword evidence="1" id="KW-0472">Membrane</keyword>
<gene>
    <name evidence="2" type="ORF">GCM10007362_40370</name>
</gene>
<comment type="caution">
    <text evidence="2">The sequence shown here is derived from an EMBL/GenBank/DDBJ whole genome shotgun (WGS) entry which is preliminary data.</text>
</comment>
<feature type="transmembrane region" description="Helical" evidence="1">
    <location>
        <begin position="35"/>
        <end position="55"/>
    </location>
</feature>
<sequence>MNTTNIAALLILTLLLGAVVVFYKDSIPPKLKRGLAISAAVMLLLSFILTVYTLFSMGS</sequence>
<dbReference type="EMBL" id="BMDD01000005">
    <property type="protein sequence ID" value="GGH84697.1"/>
    <property type="molecule type" value="Genomic_DNA"/>
</dbReference>
<evidence type="ECO:0000256" key="1">
    <source>
        <dbReference type="SAM" id="Phobius"/>
    </source>
</evidence>
<keyword evidence="3" id="KW-1185">Reference proteome</keyword>
<dbReference type="RefSeq" id="WP_037282807.1">
    <property type="nucleotide sequence ID" value="NZ_BMDD01000005.1"/>
</dbReference>
<feature type="transmembrane region" description="Helical" evidence="1">
    <location>
        <begin position="6"/>
        <end position="23"/>
    </location>
</feature>
<protein>
    <recommendedName>
        <fullName evidence="4">Signal transduction histidine kinase</fullName>
    </recommendedName>
</protein>
<keyword evidence="1" id="KW-1133">Transmembrane helix</keyword>
<evidence type="ECO:0000313" key="3">
    <source>
        <dbReference type="Proteomes" id="UP000605427"/>
    </source>
</evidence>
<organism evidence="2 3">
    <name type="scientific">Saccharibacillus endophyticus</name>
    <dbReference type="NCBI Taxonomy" id="2060666"/>
    <lineage>
        <taxon>Bacteria</taxon>
        <taxon>Bacillati</taxon>
        <taxon>Bacillota</taxon>
        <taxon>Bacilli</taxon>
        <taxon>Bacillales</taxon>
        <taxon>Paenibacillaceae</taxon>
        <taxon>Saccharibacillus</taxon>
    </lineage>
</organism>
<name>A0ABQ2A3K8_9BACL</name>
<evidence type="ECO:0000313" key="2">
    <source>
        <dbReference type="EMBL" id="GGH84697.1"/>
    </source>
</evidence>